<reference evidence="2" key="1">
    <citation type="submission" date="2020-05" db="EMBL/GenBank/DDBJ databases">
        <title>Mycena genomes resolve the evolution of fungal bioluminescence.</title>
        <authorList>
            <person name="Tsai I.J."/>
        </authorList>
    </citation>
    <scope>NUCLEOTIDE SEQUENCE</scope>
    <source>
        <strain evidence="2">171206Taipei</strain>
    </source>
</reference>
<protein>
    <submittedName>
        <fullName evidence="2">Uncharacterized protein</fullName>
    </submittedName>
</protein>
<feature type="compositionally biased region" description="Basic and acidic residues" evidence="1">
    <location>
        <begin position="92"/>
        <end position="114"/>
    </location>
</feature>
<name>A0A8H6S656_9AGAR</name>
<gene>
    <name evidence="2" type="ORF">MIND_01192600</name>
</gene>
<feature type="compositionally biased region" description="Polar residues" evidence="1">
    <location>
        <begin position="56"/>
        <end position="70"/>
    </location>
</feature>
<sequence>MFSLLRRFSGSVIPRPDRPWDEDATSNAPQVGKKRRIVDDDLDEEEQARQKKARGETTSNGVDTPATTDGTPVPETKDVKEVTQGVEEVELDDKPKPESVPLPEEKDGELDADHLSTASTPPPATVDQENASAESPAPVVDDDGDLDAPTSHEPQDASPAVVDEPQSKPKATKPRSSAKSKAKTRPAPKEAEDPVEAVSDEVPTSDA</sequence>
<dbReference type="AlphaFoldDB" id="A0A8H6S656"/>
<comment type="caution">
    <text evidence="2">The sequence shown here is derived from an EMBL/GenBank/DDBJ whole genome shotgun (WGS) entry which is preliminary data.</text>
</comment>
<dbReference type="GeneID" id="59350953"/>
<dbReference type="Proteomes" id="UP000636479">
    <property type="component" value="Unassembled WGS sequence"/>
</dbReference>
<dbReference type="RefSeq" id="XP_037215363.1">
    <property type="nucleotide sequence ID" value="XM_037368437.1"/>
</dbReference>
<feature type="compositionally biased region" description="Basic residues" evidence="1">
    <location>
        <begin position="170"/>
        <end position="186"/>
    </location>
</feature>
<dbReference type="EMBL" id="JACAZF010000011">
    <property type="protein sequence ID" value="KAF7292935.1"/>
    <property type="molecule type" value="Genomic_DNA"/>
</dbReference>
<proteinExistence type="predicted"/>
<evidence type="ECO:0000313" key="2">
    <source>
        <dbReference type="EMBL" id="KAF7292935.1"/>
    </source>
</evidence>
<evidence type="ECO:0000256" key="1">
    <source>
        <dbReference type="SAM" id="MobiDB-lite"/>
    </source>
</evidence>
<accession>A0A8H6S656</accession>
<evidence type="ECO:0000313" key="3">
    <source>
        <dbReference type="Proteomes" id="UP000636479"/>
    </source>
</evidence>
<keyword evidence="3" id="KW-1185">Reference proteome</keyword>
<organism evidence="2 3">
    <name type="scientific">Mycena indigotica</name>
    <dbReference type="NCBI Taxonomy" id="2126181"/>
    <lineage>
        <taxon>Eukaryota</taxon>
        <taxon>Fungi</taxon>
        <taxon>Dikarya</taxon>
        <taxon>Basidiomycota</taxon>
        <taxon>Agaricomycotina</taxon>
        <taxon>Agaricomycetes</taxon>
        <taxon>Agaricomycetidae</taxon>
        <taxon>Agaricales</taxon>
        <taxon>Marasmiineae</taxon>
        <taxon>Mycenaceae</taxon>
        <taxon>Mycena</taxon>
    </lineage>
</organism>
<dbReference type="OrthoDB" id="3269227at2759"/>
<feature type="region of interest" description="Disordered" evidence="1">
    <location>
        <begin position="1"/>
        <end position="207"/>
    </location>
</feature>